<comment type="caution">
    <text evidence="1">The sequence shown here is derived from an EMBL/GenBank/DDBJ whole genome shotgun (WGS) entry which is preliminary data.</text>
</comment>
<evidence type="ECO:0000313" key="2">
    <source>
        <dbReference type="Proteomes" id="UP001631969"/>
    </source>
</evidence>
<proteinExistence type="predicted"/>
<organism evidence="1 2">
    <name type="scientific">Paenibacillus mesotrionivorans</name>
    <dbReference type="NCBI Taxonomy" id="3160968"/>
    <lineage>
        <taxon>Bacteria</taxon>
        <taxon>Bacillati</taxon>
        <taxon>Bacillota</taxon>
        <taxon>Bacilli</taxon>
        <taxon>Bacillales</taxon>
        <taxon>Paenibacillaceae</taxon>
        <taxon>Paenibacillus</taxon>
    </lineage>
</organism>
<dbReference type="Proteomes" id="UP001631969">
    <property type="component" value="Unassembled WGS sequence"/>
</dbReference>
<evidence type="ECO:0000313" key="1">
    <source>
        <dbReference type="EMBL" id="MFM9330335.1"/>
    </source>
</evidence>
<sequence>MTQLQQEAGAAFTRMILDRHSVRRYKKGAVIPEADLRQILEIAHFAPSAWNLQHWKLAVIQEQADKETLFPIANSQKQVLESAVTVAVLGDLQANLNAKTVYTQLAEAGGMSNELATRQIANINHVYDTRGEQFGRDHAMLNAGLISMQLMLAAKAMGYDSVPMTGFDAAAFSHAFNIDARYVPAMLISIGIADEPTHQSPRLPLEKLIYPISASVE</sequence>
<gene>
    <name evidence="1" type="ORF">ACI1P1_18710</name>
</gene>
<keyword evidence="2" id="KW-1185">Reference proteome</keyword>
<protein>
    <submittedName>
        <fullName evidence="1">Nitroreductase family protein</fullName>
        <ecNumber evidence="1">1.7.1.-</ecNumber>
    </submittedName>
</protein>
<keyword evidence="1" id="KW-0560">Oxidoreductase</keyword>
<accession>A0ACC7P1N8</accession>
<dbReference type="EC" id="1.7.1.-" evidence="1"/>
<dbReference type="EMBL" id="JBJURJ010000012">
    <property type="protein sequence ID" value="MFM9330335.1"/>
    <property type="molecule type" value="Genomic_DNA"/>
</dbReference>
<name>A0ACC7P1N8_9BACL</name>
<reference evidence="1" key="1">
    <citation type="submission" date="2024-12" db="EMBL/GenBank/DDBJ databases">
        <authorList>
            <person name="Wu N."/>
        </authorList>
    </citation>
    <scope>NUCLEOTIDE SEQUENCE</scope>
    <source>
        <strain evidence="1">P15</strain>
    </source>
</reference>